<evidence type="ECO:0000256" key="10">
    <source>
        <dbReference type="ARBA" id="ARBA00047899"/>
    </source>
</evidence>
<feature type="domain" description="Protein kinase" evidence="12">
    <location>
        <begin position="30"/>
        <end position="250"/>
    </location>
</feature>
<comment type="catalytic activity">
    <reaction evidence="11">
        <text>L-seryl-[protein] + ATP = O-phospho-L-seryl-[protein] + ADP + H(+)</text>
        <dbReference type="Rhea" id="RHEA:17989"/>
        <dbReference type="Rhea" id="RHEA-COMP:9863"/>
        <dbReference type="Rhea" id="RHEA-COMP:11604"/>
        <dbReference type="ChEBI" id="CHEBI:15378"/>
        <dbReference type="ChEBI" id="CHEBI:29999"/>
        <dbReference type="ChEBI" id="CHEBI:30616"/>
        <dbReference type="ChEBI" id="CHEBI:83421"/>
        <dbReference type="ChEBI" id="CHEBI:456216"/>
        <dbReference type="EC" id="2.7.11.1"/>
    </reaction>
</comment>
<dbReference type="STRING" id="228908.NEQ460"/>
<evidence type="ECO:0000256" key="4">
    <source>
        <dbReference type="ARBA" id="ARBA00022679"/>
    </source>
</evidence>
<keyword evidence="7" id="KW-0418">Kinase</keyword>
<dbReference type="PATRIC" id="fig|228908.8.peg.474"/>
<evidence type="ECO:0000313" key="13">
    <source>
        <dbReference type="EMBL" id="AAR39304.1"/>
    </source>
</evidence>
<dbReference type="Gene3D" id="3.30.200.20">
    <property type="entry name" value="Phosphorylase Kinase, domain 1"/>
    <property type="match status" value="1"/>
</dbReference>
<keyword evidence="4" id="KW-0808">Transferase</keyword>
<evidence type="ECO:0000259" key="12">
    <source>
        <dbReference type="PROSITE" id="PS50011"/>
    </source>
</evidence>
<keyword evidence="5" id="KW-0479">Metal-binding</keyword>
<protein>
    <recommendedName>
        <fullName evidence="2">non-specific serine/threonine protein kinase</fullName>
        <ecNumber evidence="2">2.7.11.1</ecNumber>
    </recommendedName>
</protein>
<evidence type="ECO:0000313" key="14">
    <source>
        <dbReference type="Proteomes" id="UP000000578"/>
    </source>
</evidence>
<keyword evidence="8" id="KW-0067">ATP-binding</keyword>
<dbReference type="SMART" id="SM00090">
    <property type="entry name" value="RIO"/>
    <property type="match status" value="1"/>
</dbReference>
<dbReference type="PROSITE" id="PS50011">
    <property type="entry name" value="PROTEIN_KINASE_DOM"/>
    <property type="match status" value="1"/>
</dbReference>
<dbReference type="KEGG" id="neq:NEQ460"/>
<dbReference type="BioCyc" id="NEQU228908:GJB6-488-MONOMER"/>
<dbReference type="GO" id="GO:0005524">
    <property type="term" value="F:ATP binding"/>
    <property type="evidence" value="ECO:0007669"/>
    <property type="project" value="UniProtKB-KW"/>
</dbReference>
<comment type="similarity">
    <text evidence="1">Belongs to the protein kinase superfamily. RIO-type Ser/Thr kinase family.</text>
</comment>
<evidence type="ECO:0000256" key="5">
    <source>
        <dbReference type="ARBA" id="ARBA00022723"/>
    </source>
</evidence>
<evidence type="ECO:0000256" key="8">
    <source>
        <dbReference type="ARBA" id="ARBA00022840"/>
    </source>
</evidence>
<proteinExistence type="inferred from homology"/>
<dbReference type="InterPro" id="IPR051272">
    <property type="entry name" value="RIO-type_Ser/Thr_kinase"/>
</dbReference>
<dbReference type="EMBL" id="AE017199">
    <property type="protein sequence ID" value="AAR39304.1"/>
    <property type="molecule type" value="Genomic_DNA"/>
</dbReference>
<evidence type="ECO:0000256" key="7">
    <source>
        <dbReference type="ARBA" id="ARBA00022777"/>
    </source>
</evidence>
<gene>
    <name evidence="13" type="ordered locus">NEQ460</name>
</gene>
<dbReference type="Pfam" id="PF01163">
    <property type="entry name" value="RIO1"/>
    <property type="match status" value="1"/>
</dbReference>
<keyword evidence="14" id="KW-1185">Reference proteome</keyword>
<sequence length="250" mass="29596">MKEEWKVFRGFLDNYTLKNLAKLESSGYLDSLEYIVAEGKESVVIKGKYEDNDIAIKIYRVMNINWKDFHRYLRQDRRFKGIRWSRVEIINEWVRREYSNLMRAYKYGINVPRPIFYRGNVLAMEFIGDQYPAPKLKDIDFDEQSINKVKENLSKDLELLVKKAKIVHGDLSPFNILYYREKPYIIDVSQAIPIDSPEAINLLKRDFSNINFFLKKYGLSLDSTLLDDLILFIKRKTSNDIELFTKPGLP</sequence>
<accession>Q74MY7</accession>
<dbReference type="InterPro" id="IPR000687">
    <property type="entry name" value="RIO_kinase"/>
</dbReference>
<evidence type="ECO:0000256" key="9">
    <source>
        <dbReference type="ARBA" id="ARBA00022842"/>
    </source>
</evidence>
<comment type="catalytic activity">
    <reaction evidence="10">
        <text>L-threonyl-[protein] + ATP = O-phospho-L-threonyl-[protein] + ADP + H(+)</text>
        <dbReference type="Rhea" id="RHEA:46608"/>
        <dbReference type="Rhea" id="RHEA-COMP:11060"/>
        <dbReference type="Rhea" id="RHEA-COMP:11605"/>
        <dbReference type="ChEBI" id="CHEBI:15378"/>
        <dbReference type="ChEBI" id="CHEBI:30013"/>
        <dbReference type="ChEBI" id="CHEBI:30616"/>
        <dbReference type="ChEBI" id="CHEBI:61977"/>
        <dbReference type="ChEBI" id="CHEBI:456216"/>
        <dbReference type="EC" id="2.7.11.1"/>
    </reaction>
</comment>
<reference evidence="13 14" key="1">
    <citation type="journal article" date="2003" name="Proc. Natl. Acad. Sci. U.S.A.">
        <title>The genome of Nanoarchaeum equitans: insights into early archaeal evolution and derived parasitism.</title>
        <authorList>
            <person name="Waters E."/>
            <person name="Hohn M.J."/>
            <person name="Ahel I."/>
            <person name="Graham D.E."/>
            <person name="Adams M.D."/>
            <person name="Barnstead M."/>
            <person name="Beeson K.Y."/>
            <person name="Bibbs L."/>
            <person name="Bolanos R."/>
            <person name="Keller M."/>
            <person name="Kretz K."/>
            <person name="Lin X."/>
            <person name="Mathur E."/>
            <person name="Ni J."/>
            <person name="Podar M."/>
            <person name="Richardson T."/>
            <person name="Sutton G.G."/>
            <person name="Simon M."/>
            <person name="Soll D."/>
            <person name="Stetter K.O."/>
            <person name="Short J.M."/>
            <person name="Noordewier M."/>
        </authorList>
    </citation>
    <scope>NUCLEOTIDE SEQUENCE [LARGE SCALE GENOMIC DNA]</scope>
    <source>
        <strain evidence="13 14">Kin4-M</strain>
    </source>
</reference>
<name>Q74MY7_NANEQ</name>
<dbReference type="EnsemblBacteria" id="AAR39304">
    <property type="protein sequence ID" value="AAR39304"/>
    <property type="gene ID" value="NEQ460"/>
</dbReference>
<dbReference type="PANTHER" id="PTHR45723">
    <property type="entry name" value="SERINE/THREONINE-PROTEIN KINASE RIO1"/>
    <property type="match status" value="1"/>
</dbReference>
<dbReference type="GO" id="GO:0046872">
    <property type="term" value="F:metal ion binding"/>
    <property type="evidence" value="ECO:0007669"/>
    <property type="project" value="UniProtKB-KW"/>
</dbReference>
<organism evidence="13 14">
    <name type="scientific">Nanoarchaeum equitans (strain Kin4-M)</name>
    <dbReference type="NCBI Taxonomy" id="228908"/>
    <lineage>
        <taxon>Archaea</taxon>
        <taxon>Nanobdellota</taxon>
        <taxon>Candidatus Nanoarchaeia</taxon>
        <taxon>Nanoarchaeales</taxon>
        <taxon>Nanoarchaeaceae</taxon>
        <taxon>Nanoarchaeum</taxon>
    </lineage>
</organism>
<keyword evidence="6" id="KW-0547">Nucleotide-binding</keyword>
<dbReference type="InterPro" id="IPR018934">
    <property type="entry name" value="RIO_dom"/>
</dbReference>
<dbReference type="AlphaFoldDB" id="Q74MY7"/>
<keyword evidence="3" id="KW-0723">Serine/threonine-protein kinase</keyword>
<evidence type="ECO:0000256" key="2">
    <source>
        <dbReference type="ARBA" id="ARBA00012513"/>
    </source>
</evidence>
<dbReference type="CDD" id="cd05145">
    <property type="entry name" value="RIO1_like"/>
    <property type="match status" value="1"/>
</dbReference>
<dbReference type="HOGENOM" id="CLU_018693_3_3_2"/>
<evidence type="ECO:0000256" key="3">
    <source>
        <dbReference type="ARBA" id="ARBA00022527"/>
    </source>
</evidence>
<dbReference type="Proteomes" id="UP000000578">
    <property type="component" value="Chromosome"/>
</dbReference>
<evidence type="ECO:0000256" key="6">
    <source>
        <dbReference type="ARBA" id="ARBA00022741"/>
    </source>
</evidence>
<dbReference type="EC" id="2.7.11.1" evidence="2"/>
<dbReference type="InterPro" id="IPR011009">
    <property type="entry name" value="Kinase-like_dom_sf"/>
</dbReference>
<keyword evidence="9" id="KW-0460">Magnesium</keyword>
<dbReference type="SUPFAM" id="SSF56112">
    <property type="entry name" value="Protein kinase-like (PK-like)"/>
    <property type="match status" value="1"/>
</dbReference>
<dbReference type="InterPro" id="IPR000719">
    <property type="entry name" value="Prot_kinase_dom"/>
</dbReference>
<evidence type="ECO:0000256" key="1">
    <source>
        <dbReference type="ARBA" id="ARBA00009196"/>
    </source>
</evidence>
<evidence type="ECO:0000256" key="11">
    <source>
        <dbReference type="ARBA" id="ARBA00048679"/>
    </source>
</evidence>
<dbReference type="Gene3D" id="1.10.510.10">
    <property type="entry name" value="Transferase(Phosphotransferase) domain 1"/>
    <property type="match status" value="1"/>
</dbReference>
<dbReference type="GO" id="GO:0004674">
    <property type="term" value="F:protein serine/threonine kinase activity"/>
    <property type="evidence" value="ECO:0007669"/>
    <property type="project" value="UniProtKB-KW"/>
</dbReference>